<evidence type="ECO:0000313" key="3">
    <source>
        <dbReference type="Proteomes" id="UP000238375"/>
    </source>
</evidence>
<sequence length="218" mass="24444">MRTARLLIAGLFISLHLHAQKIEVGGSLGGMLYKGDVSVRLDPRLYRPAGGLFFRYNATRSFSARLGVALGGVRGDDRLSNDPFQQARNFAFQSSISELTGDLQYNFRNYTSQPKVKNWTPYVFGGIGLFNSRNDVVRGRGMLNFPLGVGLKYEFHRPWSIGFEFGTRFTRYDYIDGLGDQTFGTTSNKLGQSNTALSDSYTYTAITLSYTFYKIVCP</sequence>
<dbReference type="InterPro" id="IPR011250">
    <property type="entry name" value="OMP/PagP_B-barrel"/>
</dbReference>
<dbReference type="RefSeq" id="WP_211300838.1">
    <property type="nucleotide sequence ID" value="NZ_PVTE01000007.1"/>
</dbReference>
<dbReference type="Proteomes" id="UP000238375">
    <property type="component" value="Unassembled WGS sequence"/>
</dbReference>
<reference evidence="2 3" key="1">
    <citation type="submission" date="2018-03" db="EMBL/GenBank/DDBJ databases">
        <title>Genomic Encyclopedia of Archaeal and Bacterial Type Strains, Phase II (KMG-II): from individual species to whole genera.</title>
        <authorList>
            <person name="Goeker M."/>
        </authorList>
    </citation>
    <scope>NUCLEOTIDE SEQUENCE [LARGE SCALE GENOMIC DNA]</scope>
    <source>
        <strain evidence="2 3">DSM 28354</strain>
    </source>
</reference>
<evidence type="ECO:0000259" key="1">
    <source>
        <dbReference type="Pfam" id="PF19573"/>
    </source>
</evidence>
<organism evidence="2 3">
    <name type="scientific">Spirosoma oryzae</name>
    <dbReference type="NCBI Taxonomy" id="1469603"/>
    <lineage>
        <taxon>Bacteria</taxon>
        <taxon>Pseudomonadati</taxon>
        <taxon>Bacteroidota</taxon>
        <taxon>Cytophagia</taxon>
        <taxon>Cytophagales</taxon>
        <taxon>Cytophagaceae</taxon>
        <taxon>Spirosoma</taxon>
    </lineage>
</organism>
<dbReference type="EMBL" id="PVTE01000007">
    <property type="protein sequence ID" value="PRY40010.1"/>
    <property type="molecule type" value="Genomic_DNA"/>
</dbReference>
<name>A0A2T0T2V9_9BACT</name>
<dbReference type="InterPro" id="IPR045743">
    <property type="entry name" value="DUF6089"/>
</dbReference>
<dbReference type="AlphaFoldDB" id="A0A2T0T2V9"/>
<keyword evidence="3" id="KW-1185">Reference proteome</keyword>
<evidence type="ECO:0000313" key="2">
    <source>
        <dbReference type="EMBL" id="PRY40010.1"/>
    </source>
</evidence>
<gene>
    <name evidence="2" type="ORF">CLV58_107104</name>
</gene>
<dbReference type="Gene3D" id="2.40.160.20">
    <property type="match status" value="1"/>
</dbReference>
<accession>A0A2T0T2V9</accession>
<dbReference type="Pfam" id="PF19573">
    <property type="entry name" value="DUF6089"/>
    <property type="match status" value="1"/>
</dbReference>
<dbReference type="SUPFAM" id="SSF56925">
    <property type="entry name" value="OMPA-like"/>
    <property type="match status" value="1"/>
</dbReference>
<comment type="caution">
    <text evidence="2">The sequence shown here is derived from an EMBL/GenBank/DDBJ whole genome shotgun (WGS) entry which is preliminary data.</text>
</comment>
<protein>
    <submittedName>
        <fullName evidence="2">Outer membrane protein with beta-barrel domain</fullName>
    </submittedName>
</protein>
<feature type="domain" description="DUF6089" evidence="1">
    <location>
        <begin position="8"/>
        <end position="217"/>
    </location>
</feature>
<proteinExistence type="predicted"/>